<name>A0A6P5WY84_DURZI</name>
<dbReference type="Gene3D" id="1.20.1280.50">
    <property type="match status" value="1"/>
</dbReference>
<dbReference type="CDD" id="cd22160">
    <property type="entry name" value="F-box_AtFBL13-like"/>
    <property type="match status" value="1"/>
</dbReference>
<keyword evidence="2" id="KW-1185">Reference proteome</keyword>
<evidence type="ECO:0000313" key="2">
    <source>
        <dbReference type="Proteomes" id="UP000515121"/>
    </source>
</evidence>
<sequence>MVEGEPNRITNLFDPLLEHIISFLPINDAVRTSVLSKRWKDLWISHPYISFDDNVLTDDHTTGHEEESNTNRSIRTIKFIRFVDKVLLDWGHDKPIIKKLQLSYRDRIGASEFARWFRAVLRDGLEELDLHFGRFCERPFSCLIPCNSLVTLKLNFGAL</sequence>
<accession>A0A6P5WY84</accession>
<evidence type="ECO:0000259" key="1">
    <source>
        <dbReference type="Pfam" id="PF00646"/>
    </source>
</evidence>
<gene>
    <name evidence="3" type="primary">LOC111278521</name>
</gene>
<dbReference type="InterPro" id="IPR055294">
    <property type="entry name" value="FBL60-like"/>
</dbReference>
<feature type="domain" description="F-box" evidence="1">
    <location>
        <begin position="9"/>
        <end position="47"/>
    </location>
</feature>
<dbReference type="GeneID" id="111278521"/>
<evidence type="ECO:0000313" key="3">
    <source>
        <dbReference type="RefSeq" id="XP_022720848.1"/>
    </source>
</evidence>
<dbReference type="PANTHER" id="PTHR31293:SF12">
    <property type="entry name" value="RNI-LIKE SUPERFAMILY PROTEIN"/>
    <property type="match status" value="1"/>
</dbReference>
<protein>
    <submittedName>
        <fullName evidence="3">F-box/LRR-repeat protein At4g14103-like</fullName>
    </submittedName>
</protein>
<reference evidence="3" key="1">
    <citation type="submission" date="2025-08" db="UniProtKB">
        <authorList>
            <consortium name="RefSeq"/>
        </authorList>
    </citation>
    <scope>IDENTIFICATION</scope>
    <source>
        <tissue evidence="3">Fruit stalk</tissue>
    </source>
</reference>
<proteinExistence type="predicted"/>
<dbReference type="Proteomes" id="UP000515121">
    <property type="component" value="Unplaced"/>
</dbReference>
<dbReference type="SUPFAM" id="SSF81383">
    <property type="entry name" value="F-box domain"/>
    <property type="match status" value="1"/>
</dbReference>
<dbReference type="InterPro" id="IPR053781">
    <property type="entry name" value="F-box_AtFBL13-like"/>
</dbReference>
<organism evidence="2 3">
    <name type="scientific">Durio zibethinus</name>
    <name type="common">Durian</name>
    <dbReference type="NCBI Taxonomy" id="66656"/>
    <lineage>
        <taxon>Eukaryota</taxon>
        <taxon>Viridiplantae</taxon>
        <taxon>Streptophyta</taxon>
        <taxon>Embryophyta</taxon>
        <taxon>Tracheophyta</taxon>
        <taxon>Spermatophyta</taxon>
        <taxon>Magnoliopsida</taxon>
        <taxon>eudicotyledons</taxon>
        <taxon>Gunneridae</taxon>
        <taxon>Pentapetalae</taxon>
        <taxon>rosids</taxon>
        <taxon>malvids</taxon>
        <taxon>Malvales</taxon>
        <taxon>Malvaceae</taxon>
        <taxon>Helicteroideae</taxon>
        <taxon>Durio</taxon>
    </lineage>
</organism>
<dbReference type="InterPro" id="IPR036047">
    <property type="entry name" value="F-box-like_dom_sf"/>
</dbReference>
<dbReference type="KEGG" id="dzi:111278521"/>
<dbReference type="AlphaFoldDB" id="A0A6P5WY84"/>
<dbReference type="PANTHER" id="PTHR31293">
    <property type="entry name" value="RNI-LIKE SUPERFAMILY PROTEIN"/>
    <property type="match status" value="1"/>
</dbReference>
<dbReference type="InterPro" id="IPR001810">
    <property type="entry name" value="F-box_dom"/>
</dbReference>
<dbReference type="RefSeq" id="XP_022720848.1">
    <property type="nucleotide sequence ID" value="XM_022865113.1"/>
</dbReference>
<dbReference type="Pfam" id="PF00646">
    <property type="entry name" value="F-box"/>
    <property type="match status" value="1"/>
</dbReference>
<dbReference type="OrthoDB" id="613853at2759"/>